<dbReference type="PANTHER" id="PTHR37332">
    <property type="entry name" value="EXPRESSED PROTEIN"/>
    <property type="match status" value="1"/>
</dbReference>
<evidence type="ECO:0000256" key="1">
    <source>
        <dbReference type="SAM" id="MobiDB-lite"/>
    </source>
</evidence>
<proteinExistence type="predicted"/>
<protein>
    <submittedName>
        <fullName evidence="2">Uncharacterized protein</fullName>
    </submittedName>
</protein>
<dbReference type="EMBL" id="NLAX01000701">
    <property type="protein sequence ID" value="PKS07697.1"/>
    <property type="molecule type" value="Genomic_DNA"/>
</dbReference>
<evidence type="ECO:0000313" key="3">
    <source>
        <dbReference type="Proteomes" id="UP000233524"/>
    </source>
</evidence>
<keyword evidence="3" id="KW-1185">Reference proteome</keyword>
<dbReference type="PANTHER" id="PTHR37332:SF1">
    <property type="entry name" value="ELMO DOMAIN-CONTAINING PROTEIN"/>
    <property type="match status" value="1"/>
</dbReference>
<organism evidence="2 3">
    <name type="scientific">Lomentospora prolificans</name>
    <dbReference type="NCBI Taxonomy" id="41688"/>
    <lineage>
        <taxon>Eukaryota</taxon>
        <taxon>Fungi</taxon>
        <taxon>Dikarya</taxon>
        <taxon>Ascomycota</taxon>
        <taxon>Pezizomycotina</taxon>
        <taxon>Sordariomycetes</taxon>
        <taxon>Hypocreomycetidae</taxon>
        <taxon>Microascales</taxon>
        <taxon>Microascaceae</taxon>
        <taxon>Lomentospora</taxon>
    </lineage>
</organism>
<reference evidence="2 3" key="1">
    <citation type="journal article" date="2017" name="G3 (Bethesda)">
        <title>First Draft Genome Sequence of the Pathogenic Fungus Lomentospora prolificans (Formerly Scedosporium prolificans).</title>
        <authorList>
            <person name="Luo R."/>
            <person name="Zimin A."/>
            <person name="Workman R."/>
            <person name="Fan Y."/>
            <person name="Pertea G."/>
            <person name="Grossman N."/>
            <person name="Wear M.P."/>
            <person name="Jia B."/>
            <person name="Miller H."/>
            <person name="Casadevall A."/>
            <person name="Timp W."/>
            <person name="Zhang S.X."/>
            <person name="Salzberg S.L."/>
        </authorList>
    </citation>
    <scope>NUCLEOTIDE SEQUENCE [LARGE SCALE GENOMIC DNA]</scope>
    <source>
        <strain evidence="2 3">JHH-5317</strain>
    </source>
</reference>
<dbReference type="Proteomes" id="UP000233524">
    <property type="component" value="Unassembled WGS sequence"/>
</dbReference>
<dbReference type="OrthoDB" id="14339at2759"/>
<sequence>MMPKSASATQSAFAFFGSSSTKSRPGTSSGESIQQQTTNGFNVPPNVLTKDRKGSFPRKTSFSSPTKSKKRSGSSSSAGARSGGSGSFVTDSTAPPALPDFALAAAAKLSRDTEAVSMTPITGDSFSRILGRTAPTTTGFNTGGLTPVPPPGQMWQGEGAIMHRNMREIARKRMYTLDYLRKAHEGQVFWFNTYMFDRPSQTRMSALQAQRLARRATNYLLLGLSLPNVIDLNSSTPLEFLRSFNALLSEFDSFQQLHGEAGSSGSLSRARLPQMFRRGTGSKGRRSSAAAEAALYPADTDGGVNAAAAPSTLINFAGSEAELLPGETYTYLLTPALPFDPDYHETFATLCDALIDCYKRVLSLIPTPREFSTPVAEQFAKVDTKVRKLIIQGAVKEFEENSKMHVKMELANITKVVLGGLM</sequence>
<dbReference type="VEuPathDB" id="FungiDB:jhhlp_006305"/>
<dbReference type="InParanoid" id="A0A2N3N5J6"/>
<accession>A0A2N3N5J6</accession>
<gene>
    <name evidence="2" type="ORF">jhhlp_006305</name>
</gene>
<comment type="caution">
    <text evidence="2">The sequence shown here is derived from an EMBL/GenBank/DDBJ whole genome shotgun (WGS) entry which is preliminary data.</text>
</comment>
<name>A0A2N3N5J6_9PEZI</name>
<feature type="compositionally biased region" description="Low complexity" evidence="1">
    <location>
        <begin position="16"/>
        <end position="30"/>
    </location>
</feature>
<evidence type="ECO:0000313" key="2">
    <source>
        <dbReference type="EMBL" id="PKS07697.1"/>
    </source>
</evidence>
<dbReference type="AlphaFoldDB" id="A0A2N3N5J6"/>
<feature type="compositionally biased region" description="Polar residues" evidence="1">
    <location>
        <begin position="31"/>
        <end position="41"/>
    </location>
</feature>
<feature type="compositionally biased region" description="Low complexity" evidence="1">
    <location>
        <begin position="57"/>
        <end position="66"/>
    </location>
</feature>
<feature type="region of interest" description="Disordered" evidence="1">
    <location>
        <begin position="16"/>
        <end position="91"/>
    </location>
</feature>